<dbReference type="Proteomes" id="UP000016587">
    <property type="component" value="Chromosome"/>
</dbReference>
<protein>
    <recommendedName>
        <fullName evidence="2">histidine kinase</fullName>
        <ecNumber evidence="2">2.7.13.3</ecNumber>
    </recommendedName>
</protein>
<dbReference type="PANTHER" id="PTHR43711:SF26">
    <property type="entry name" value="SENSOR HISTIDINE KINASE RCSC"/>
    <property type="match status" value="1"/>
</dbReference>
<dbReference type="RefSeq" id="WP_021761333.1">
    <property type="nucleotide sequence ID" value="NC_022444.1"/>
</dbReference>
<dbReference type="EMBL" id="CP006585">
    <property type="protein sequence ID" value="AGW14330.1"/>
    <property type="molecule type" value="Genomic_DNA"/>
</dbReference>
<dbReference type="eggNOG" id="COG2205">
    <property type="taxonomic scope" value="Bacteria"/>
</dbReference>
<evidence type="ECO:0000313" key="8">
    <source>
        <dbReference type="EMBL" id="AGW14330.1"/>
    </source>
</evidence>
<dbReference type="InterPro" id="IPR003594">
    <property type="entry name" value="HATPase_dom"/>
</dbReference>
<name>T2GCM4_MEGG1</name>
<dbReference type="Pfam" id="PF00512">
    <property type="entry name" value="HisKA"/>
    <property type="match status" value="1"/>
</dbReference>
<dbReference type="CDD" id="cd00082">
    <property type="entry name" value="HisKA"/>
    <property type="match status" value="1"/>
</dbReference>
<reference evidence="8 9" key="1">
    <citation type="journal article" date="2013" name="J. Bacteriol.">
        <title>Roles of HynAB and Ech, the only two hydrogenases found in the model sulfate reducer Desulfovibrio gigas.</title>
        <authorList>
            <person name="Morais-Silva F.O."/>
            <person name="Santos C.I."/>
            <person name="Rodrigues R."/>
            <person name="Pereira I.A."/>
            <person name="Rodrigues-Pousada C."/>
        </authorList>
    </citation>
    <scope>NUCLEOTIDE SEQUENCE [LARGE SCALE GENOMIC DNA]</scope>
    <source>
        <strain evidence="9">ATCC 19364 / DSM 1382 / NCIMB 9332 / VKM B-1759</strain>
    </source>
</reference>
<keyword evidence="9" id="KW-1185">Reference proteome</keyword>
<evidence type="ECO:0000259" key="7">
    <source>
        <dbReference type="PROSITE" id="PS50112"/>
    </source>
</evidence>
<feature type="domain" description="Histidine kinase" evidence="6">
    <location>
        <begin position="275"/>
        <end position="493"/>
    </location>
</feature>
<dbReference type="GO" id="GO:0000155">
    <property type="term" value="F:phosphorelay sensor kinase activity"/>
    <property type="evidence" value="ECO:0007669"/>
    <property type="project" value="InterPro"/>
</dbReference>
<dbReference type="EC" id="2.7.13.3" evidence="2"/>
<organism evidence="8 9">
    <name type="scientific">Megalodesulfovibrio gigas (strain ATCC 19364 / DSM 1382 / NCIMB 9332 / VKM B-1759)</name>
    <name type="common">Desulfovibrio gigas</name>
    <dbReference type="NCBI Taxonomy" id="1121448"/>
    <lineage>
        <taxon>Bacteria</taxon>
        <taxon>Pseudomonadati</taxon>
        <taxon>Thermodesulfobacteriota</taxon>
        <taxon>Desulfovibrionia</taxon>
        <taxon>Desulfovibrionales</taxon>
        <taxon>Desulfovibrionaceae</taxon>
        <taxon>Megalodesulfovibrio</taxon>
    </lineage>
</organism>
<evidence type="ECO:0000256" key="4">
    <source>
        <dbReference type="ARBA" id="ARBA00022777"/>
    </source>
</evidence>
<dbReference type="OrthoDB" id="9787818at2"/>
<dbReference type="SUPFAM" id="SSF55874">
    <property type="entry name" value="ATPase domain of HSP90 chaperone/DNA topoisomerase II/histidine kinase"/>
    <property type="match status" value="1"/>
</dbReference>
<dbReference type="Pfam" id="PF02518">
    <property type="entry name" value="HATPase_c"/>
    <property type="match status" value="1"/>
</dbReference>
<dbReference type="InterPro" id="IPR035965">
    <property type="entry name" value="PAS-like_dom_sf"/>
</dbReference>
<reference evidence="9" key="2">
    <citation type="submission" date="2013-07" db="EMBL/GenBank/DDBJ databases">
        <authorList>
            <person name="Morais-Silva F.O."/>
            <person name="Rezende A.M."/>
            <person name="Pimentel C."/>
            <person name="Resende D.M."/>
            <person name="Santos C.I."/>
            <person name="Clemente C."/>
            <person name="de Oliveira L.M."/>
            <person name="da Silva S.M."/>
            <person name="Costa D.A."/>
            <person name="Varela-Raposo A."/>
            <person name="Horacio E.C.A."/>
            <person name="Matos M."/>
            <person name="Flores O."/>
            <person name="Ruiz J.C."/>
            <person name="Rodrigues-Pousada C."/>
        </authorList>
    </citation>
    <scope>NUCLEOTIDE SEQUENCE [LARGE SCALE GENOMIC DNA]</scope>
    <source>
        <strain evidence="9">ATCC 19364 / DSM 1382 / NCIMB 9332 / VKM B-1759</strain>
    </source>
</reference>
<evidence type="ECO:0000256" key="2">
    <source>
        <dbReference type="ARBA" id="ARBA00012438"/>
    </source>
</evidence>
<dbReference type="PANTHER" id="PTHR43711">
    <property type="entry name" value="TWO-COMPONENT HISTIDINE KINASE"/>
    <property type="match status" value="1"/>
</dbReference>
<dbReference type="InterPro" id="IPR000014">
    <property type="entry name" value="PAS"/>
</dbReference>
<dbReference type="SMART" id="SM00388">
    <property type="entry name" value="HisKA"/>
    <property type="match status" value="1"/>
</dbReference>
<keyword evidence="5" id="KW-0902">Two-component regulatory system</keyword>
<dbReference type="HOGENOM" id="CLU_531822_0_0_7"/>
<dbReference type="Gene3D" id="3.30.565.10">
    <property type="entry name" value="Histidine kinase-like ATPase, C-terminal domain"/>
    <property type="match status" value="1"/>
</dbReference>
<evidence type="ECO:0000256" key="3">
    <source>
        <dbReference type="ARBA" id="ARBA00022679"/>
    </source>
</evidence>
<dbReference type="AlphaFoldDB" id="T2GCM4"/>
<evidence type="ECO:0000256" key="1">
    <source>
        <dbReference type="ARBA" id="ARBA00000085"/>
    </source>
</evidence>
<dbReference type="InterPro" id="IPR050736">
    <property type="entry name" value="Sensor_HK_Regulatory"/>
</dbReference>
<dbReference type="SUPFAM" id="SSF55785">
    <property type="entry name" value="PYP-like sensor domain (PAS domain)"/>
    <property type="match status" value="1"/>
</dbReference>
<dbReference type="PROSITE" id="PS50112">
    <property type="entry name" value="PAS"/>
    <property type="match status" value="1"/>
</dbReference>
<dbReference type="PATRIC" id="fig|1121448.10.peg.2549"/>
<dbReference type="InterPro" id="IPR003661">
    <property type="entry name" value="HisK_dim/P_dom"/>
</dbReference>
<dbReference type="Gene3D" id="1.10.287.130">
    <property type="match status" value="1"/>
</dbReference>
<dbReference type="SUPFAM" id="SSF47384">
    <property type="entry name" value="Homodimeric domain of signal transducing histidine kinase"/>
    <property type="match status" value="1"/>
</dbReference>
<evidence type="ECO:0000259" key="6">
    <source>
        <dbReference type="PROSITE" id="PS50109"/>
    </source>
</evidence>
<dbReference type="Gene3D" id="3.30.450.20">
    <property type="entry name" value="PAS domain"/>
    <property type="match status" value="1"/>
</dbReference>
<evidence type="ECO:0000313" key="9">
    <source>
        <dbReference type="Proteomes" id="UP000016587"/>
    </source>
</evidence>
<dbReference type="SMART" id="SM00387">
    <property type="entry name" value="HATPase_c"/>
    <property type="match status" value="1"/>
</dbReference>
<dbReference type="STRING" id="1121448.DGI_2599"/>
<keyword evidence="4 8" id="KW-0418">Kinase</keyword>
<keyword evidence="3" id="KW-0808">Transferase</keyword>
<sequence length="512" mass="57430">MTPHPPDGLVLACDMRGRISHVIHDSTGLLGASLVGRPLHSLVERPMRPKLGRFFRETRHKGATLAWELTVQLGKRPEVMNFFGLVRDGQIYVIISQSPNNIFFLYDEMLGIINDQAAQLRTLQQQARAIPSVSDSVALDEFMKVNNDLVNLQRELHISHARLARQETRFHKMIQEHPDCIFVLDDASRLLYCNAAASALLAVVPGEASGNAACPLFACKGQGEIELRDTGGAVRMLELRHADTTWDDKPARLVSMRDITERRQVEALKEDMDRISRHDLKTPLNGIIGLPTILLMDDNLTPEQREYISLIRDSGYRMLDLINISLHLFQMETGRYTPRLVPVELVQVLRKVLVDIVGQFQRQPEQMVSELLLDGRPAGPEDAFWVLGEELLCHSMFSNLLRNAFEASSPGATVRLLLESGDWCTVRIENAGEVPPDFQPRFFDKYATQGKQGGTGLGTYSARLMARTLGGELELDLSRPGLVAVVARLPCPSQEGYRVIPRGEYPRREEQA</sequence>
<comment type="catalytic activity">
    <reaction evidence="1">
        <text>ATP + protein L-histidine = ADP + protein N-phospho-L-histidine.</text>
        <dbReference type="EC" id="2.7.13.3"/>
    </reaction>
</comment>
<gene>
    <name evidence="8" type="ORF">DGI_2599</name>
</gene>
<dbReference type="KEGG" id="dgg:DGI_2599"/>
<dbReference type="InterPro" id="IPR005467">
    <property type="entry name" value="His_kinase_dom"/>
</dbReference>
<evidence type="ECO:0000256" key="5">
    <source>
        <dbReference type="ARBA" id="ARBA00023012"/>
    </source>
</evidence>
<proteinExistence type="predicted"/>
<dbReference type="InterPro" id="IPR036097">
    <property type="entry name" value="HisK_dim/P_sf"/>
</dbReference>
<dbReference type="eggNOG" id="COG3706">
    <property type="taxonomic scope" value="Bacteria"/>
</dbReference>
<accession>T2GCM4</accession>
<feature type="domain" description="PAS" evidence="7">
    <location>
        <begin position="166"/>
        <end position="211"/>
    </location>
</feature>
<dbReference type="PROSITE" id="PS50109">
    <property type="entry name" value="HIS_KIN"/>
    <property type="match status" value="1"/>
</dbReference>
<dbReference type="InterPro" id="IPR036890">
    <property type="entry name" value="HATPase_C_sf"/>
</dbReference>